<feature type="transmembrane region" description="Helical" evidence="1">
    <location>
        <begin position="108"/>
        <end position="129"/>
    </location>
</feature>
<comment type="caution">
    <text evidence="3">The sequence shown here is derived from an EMBL/GenBank/DDBJ whole genome shotgun (WGS) entry which is preliminary data.</text>
</comment>
<dbReference type="Proteomes" id="UP000484015">
    <property type="component" value="Unassembled WGS sequence"/>
</dbReference>
<feature type="domain" description="Peptidase M56" evidence="2">
    <location>
        <begin position="10"/>
        <end position="302"/>
    </location>
</feature>
<keyword evidence="4" id="KW-1185">Reference proteome</keyword>
<evidence type="ECO:0000313" key="3">
    <source>
        <dbReference type="EMBL" id="MTW05305.1"/>
    </source>
</evidence>
<dbReference type="PANTHER" id="PTHR34978:SF3">
    <property type="entry name" value="SLR0241 PROTEIN"/>
    <property type="match status" value="1"/>
</dbReference>
<evidence type="ECO:0000256" key="1">
    <source>
        <dbReference type="SAM" id="Phobius"/>
    </source>
</evidence>
<organism evidence="3 4">
    <name type="scientific">Pseudoduganella ginsengisoli</name>
    <dbReference type="NCBI Taxonomy" id="1462440"/>
    <lineage>
        <taxon>Bacteria</taxon>
        <taxon>Pseudomonadati</taxon>
        <taxon>Pseudomonadota</taxon>
        <taxon>Betaproteobacteria</taxon>
        <taxon>Burkholderiales</taxon>
        <taxon>Oxalobacteraceae</taxon>
        <taxon>Telluria group</taxon>
        <taxon>Pseudoduganella</taxon>
    </lineage>
</organism>
<evidence type="ECO:0000259" key="2">
    <source>
        <dbReference type="Pfam" id="PF05569"/>
    </source>
</evidence>
<dbReference type="AlphaFoldDB" id="A0A6L6Q6S6"/>
<keyword evidence="1" id="KW-0812">Transmembrane</keyword>
<evidence type="ECO:0000313" key="4">
    <source>
        <dbReference type="Proteomes" id="UP000484015"/>
    </source>
</evidence>
<proteinExistence type="predicted"/>
<dbReference type="InterPro" id="IPR008756">
    <property type="entry name" value="Peptidase_M56"/>
</dbReference>
<feature type="transmembrane region" description="Helical" evidence="1">
    <location>
        <begin position="6"/>
        <end position="32"/>
    </location>
</feature>
<dbReference type="RefSeq" id="WP_170305811.1">
    <property type="nucleotide sequence ID" value="NZ_WNLA01000022.1"/>
</dbReference>
<dbReference type="Pfam" id="PF05569">
    <property type="entry name" value="Peptidase_M56"/>
    <property type="match status" value="1"/>
</dbReference>
<gene>
    <name evidence="3" type="ORF">GM668_24810</name>
</gene>
<accession>A0A6L6Q6S6</accession>
<name>A0A6L6Q6S6_9BURK</name>
<feature type="non-terminal residue" evidence="3">
    <location>
        <position position="333"/>
    </location>
</feature>
<feature type="transmembrane region" description="Helical" evidence="1">
    <location>
        <begin position="44"/>
        <end position="62"/>
    </location>
</feature>
<dbReference type="PANTHER" id="PTHR34978">
    <property type="entry name" value="POSSIBLE SENSOR-TRANSDUCER PROTEIN BLAR"/>
    <property type="match status" value="1"/>
</dbReference>
<dbReference type="CDD" id="cd07341">
    <property type="entry name" value="M56_BlaR1_MecR1_like"/>
    <property type="match status" value="1"/>
</dbReference>
<keyword evidence="1" id="KW-1133">Transmembrane helix</keyword>
<sequence>MDALMSFALAFLQASVTSVVAAGVLLAVLAGVRRRWPGVASQRLVWLLAMAAAAGSFMLALWPAPATLRVLPSIEVSRPAVVDETADVAFAGADEGGLALEHTPAPRWLLGAAAVWLLCYGGGLALAVVRLRRGQVALKGLVTSALPLDARALALHPAFGNGAGKTPAVLESAAPISPMLAGLVQPVLLLPRHLRTFDPHQQRLIVAHELAHWQRRDHLWLHASLLLQTVFWFNPALKALAGGLSHAQELGCDRHVLAHRPVAARRDYAAALVAQLKVQQGANLGLAAPFGGSGAAALGERIRQLRLADLGGSTRLAGAGKAALGACCAAVVG</sequence>
<reference evidence="3 4" key="1">
    <citation type="submission" date="2019-11" db="EMBL/GenBank/DDBJ databases">
        <title>Type strains purchased from KCTC, JCM and DSMZ.</title>
        <authorList>
            <person name="Lu H."/>
        </authorList>
    </citation>
    <scope>NUCLEOTIDE SEQUENCE [LARGE SCALE GENOMIC DNA]</scope>
    <source>
        <strain evidence="3 4">KCTC 42409</strain>
    </source>
</reference>
<dbReference type="EMBL" id="WNLA01000022">
    <property type="protein sequence ID" value="MTW05305.1"/>
    <property type="molecule type" value="Genomic_DNA"/>
</dbReference>
<dbReference type="InterPro" id="IPR052173">
    <property type="entry name" value="Beta-lactam_resp_regulator"/>
</dbReference>
<protein>
    <submittedName>
        <fullName evidence="3">Class D beta-lactamase</fullName>
    </submittedName>
</protein>
<keyword evidence="1" id="KW-0472">Membrane</keyword>